<gene>
    <name evidence="9" type="primary">sulD</name>
    <name evidence="9" type="ORF">SCFA_220014</name>
</gene>
<sequence>MRGYLSLGSNIGDRRRHLEAALKKLRQAGVQITAVSHIYETRAVEVSDSQENYYNLAAAIEYEGSPHDLLRICRRIEDELGRQRPYPRAPRTIDIDILLLEGMRLSTPDLEIPHPRMECRAFVIFPLSEVAPGVVLPSGRDIIEVKKSLPHDEIARVLKKPHDG</sequence>
<keyword evidence="4" id="KW-0547">Nucleotide-binding</keyword>
<dbReference type="GO" id="GO:0016301">
    <property type="term" value="F:kinase activity"/>
    <property type="evidence" value="ECO:0007669"/>
    <property type="project" value="UniProtKB-KW"/>
</dbReference>
<evidence type="ECO:0000256" key="5">
    <source>
        <dbReference type="ARBA" id="ARBA00022777"/>
    </source>
</evidence>
<dbReference type="SUPFAM" id="SSF55083">
    <property type="entry name" value="6-hydroxymethyl-7,8-dihydropterin pyrophosphokinase, HPPK"/>
    <property type="match status" value="1"/>
</dbReference>
<evidence type="ECO:0000256" key="7">
    <source>
        <dbReference type="ARBA" id="ARBA00022909"/>
    </source>
</evidence>
<keyword evidence="5" id="KW-0418">Kinase</keyword>
<dbReference type="GO" id="GO:0005524">
    <property type="term" value="F:ATP binding"/>
    <property type="evidence" value="ECO:0007669"/>
    <property type="project" value="UniProtKB-KW"/>
</dbReference>
<name>A0A485LXT2_9ZZZZ</name>
<dbReference type="AlphaFoldDB" id="A0A485LXT2"/>
<dbReference type="Gene3D" id="3.30.70.560">
    <property type="entry name" value="7,8-Dihydro-6-hydroxymethylpterin-pyrophosphokinase HPPK"/>
    <property type="match status" value="1"/>
</dbReference>
<evidence type="ECO:0000256" key="6">
    <source>
        <dbReference type="ARBA" id="ARBA00022840"/>
    </source>
</evidence>
<dbReference type="CDD" id="cd00483">
    <property type="entry name" value="HPPK"/>
    <property type="match status" value="1"/>
</dbReference>
<keyword evidence="6" id="KW-0067">ATP-binding</keyword>
<accession>A0A485LXT2</accession>
<evidence type="ECO:0000259" key="8">
    <source>
        <dbReference type="Pfam" id="PF01288"/>
    </source>
</evidence>
<dbReference type="GO" id="GO:0046656">
    <property type="term" value="P:folic acid biosynthetic process"/>
    <property type="evidence" value="ECO:0007669"/>
    <property type="project" value="UniProtKB-KW"/>
</dbReference>
<evidence type="ECO:0000256" key="3">
    <source>
        <dbReference type="ARBA" id="ARBA00022679"/>
    </source>
</evidence>
<keyword evidence="3" id="KW-0808">Transferase</keyword>
<evidence type="ECO:0000313" key="9">
    <source>
        <dbReference type="EMBL" id="VFU13760.1"/>
    </source>
</evidence>
<feature type="domain" description="7,8-dihydro-6-hydroxymethylpterin-pyrophosphokinase" evidence="8">
    <location>
        <begin position="4"/>
        <end position="132"/>
    </location>
</feature>
<dbReference type="EC" id="2.7.6.3" evidence="2"/>
<dbReference type="InterPro" id="IPR000550">
    <property type="entry name" value="Hppk"/>
</dbReference>
<keyword evidence="7" id="KW-0289">Folate biosynthesis</keyword>
<dbReference type="PANTHER" id="PTHR43071:SF1">
    <property type="entry name" value="2-AMINO-4-HYDROXY-6-HYDROXYMETHYLDIHYDROPTERIDINE PYROPHOSPHOKINASE"/>
    <property type="match status" value="1"/>
</dbReference>
<dbReference type="GO" id="GO:0046654">
    <property type="term" value="P:tetrahydrofolate biosynthetic process"/>
    <property type="evidence" value="ECO:0007669"/>
    <property type="project" value="UniProtKB-UniPathway"/>
</dbReference>
<comment type="pathway">
    <text evidence="1">Cofactor biosynthesis; tetrahydrofolate biosynthesis; 2-amino-4-hydroxy-6-hydroxymethyl-7,8-dihydropteridine diphosphate from 7,8-dihydroneopterin triphosphate: step 4/4.</text>
</comment>
<evidence type="ECO:0000256" key="2">
    <source>
        <dbReference type="ARBA" id="ARBA00013253"/>
    </source>
</evidence>
<proteinExistence type="predicted"/>
<dbReference type="NCBIfam" id="TIGR01498">
    <property type="entry name" value="folK"/>
    <property type="match status" value="1"/>
</dbReference>
<dbReference type="Pfam" id="PF01288">
    <property type="entry name" value="HPPK"/>
    <property type="match status" value="1"/>
</dbReference>
<dbReference type="UniPathway" id="UPA00077">
    <property type="reaction ID" value="UER00155"/>
</dbReference>
<dbReference type="InterPro" id="IPR035907">
    <property type="entry name" value="Hppk_sf"/>
</dbReference>
<reference evidence="9" key="1">
    <citation type="submission" date="2019-03" db="EMBL/GenBank/DDBJ databases">
        <authorList>
            <person name="Hao L."/>
        </authorList>
    </citation>
    <scope>NUCLEOTIDE SEQUENCE</scope>
</reference>
<organism evidence="9">
    <name type="scientific">anaerobic digester metagenome</name>
    <dbReference type="NCBI Taxonomy" id="1263854"/>
    <lineage>
        <taxon>unclassified sequences</taxon>
        <taxon>metagenomes</taxon>
        <taxon>ecological metagenomes</taxon>
    </lineage>
</organism>
<protein>
    <recommendedName>
        <fullName evidence="2">2-amino-4-hydroxy-6-hydroxymethyldihydropteridine diphosphokinase</fullName>
        <ecNumber evidence="2">2.7.6.3</ecNumber>
    </recommendedName>
</protein>
<evidence type="ECO:0000256" key="1">
    <source>
        <dbReference type="ARBA" id="ARBA00005051"/>
    </source>
</evidence>
<evidence type="ECO:0000256" key="4">
    <source>
        <dbReference type="ARBA" id="ARBA00022741"/>
    </source>
</evidence>
<dbReference type="PANTHER" id="PTHR43071">
    <property type="entry name" value="2-AMINO-4-HYDROXY-6-HYDROXYMETHYLDIHYDROPTERIDINE PYROPHOSPHOKINASE"/>
    <property type="match status" value="1"/>
</dbReference>
<dbReference type="GO" id="GO:0003848">
    <property type="term" value="F:2-amino-4-hydroxy-6-hydroxymethyldihydropteridine diphosphokinase activity"/>
    <property type="evidence" value="ECO:0007669"/>
    <property type="project" value="UniProtKB-EC"/>
</dbReference>
<dbReference type="EMBL" id="CAADRM010000084">
    <property type="protein sequence ID" value="VFU13760.1"/>
    <property type="molecule type" value="Genomic_DNA"/>
</dbReference>